<dbReference type="InterPro" id="IPR002514">
    <property type="entry name" value="Transposase_8"/>
</dbReference>
<evidence type="ECO:0000313" key="2">
    <source>
        <dbReference type="EMBL" id="CAE6834948.1"/>
    </source>
</evidence>
<feature type="coiled-coil region" evidence="1">
    <location>
        <begin position="60"/>
        <end position="87"/>
    </location>
</feature>
<dbReference type="AlphaFoldDB" id="A0A1I7ESG8"/>
<dbReference type="GO" id="GO:0006313">
    <property type="term" value="P:DNA transposition"/>
    <property type="evidence" value="ECO:0007669"/>
    <property type="project" value="InterPro"/>
</dbReference>
<protein>
    <submittedName>
        <fullName evidence="3">Transposase</fullName>
    </submittedName>
</protein>
<dbReference type="Proteomes" id="UP000198844">
    <property type="component" value="Unassembled WGS sequence"/>
</dbReference>
<dbReference type="PANTHER" id="PTHR33215:SF12">
    <property type="entry name" value="TRANSPOSASE INSN FOR INSERTION SEQUENCE ELEMENT IS911A-RELATED"/>
    <property type="match status" value="1"/>
</dbReference>
<evidence type="ECO:0000256" key="1">
    <source>
        <dbReference type="SAM" id="Coils"/>
    </source>
</evidence>
<accession>A0A1I7ESG8</accession>
<dbReference type="Proteomes" id="UP000674425">
    <property type="component" value="Unassembled WGS sequence"/>
</dbReference>
<reference evidence="3 4" key="1">
    <citation type="submission" date="2016-10" db="EMBL/GenBank/DDBJ databases">
        <authorList>
            <person name="de Groot N.N."/>
        </authorList>
    </citation>
    <scope>NUCLEOTIDE SEQUENCE [LARGE SCALE GENOMIC DNA]</scope>
    <source>
        <strain evidence="3 4">LMG 27731</strain>
    </source>
</reference>
<dbReference type="PANTHER" id="PTHR33215">
    <property type="entry name" value="PROTEIN DISTAL ANTENNA"/>
    <property type="match status" value="1"/>
</dbReference>
<sequence length="100" mass="11569">MSRRNIPEEFKAEAVQLVVSKGYSFSQACEAMGVGDTALRRWVAQWRAEQAKPARTPLQLEGDARRIRELEARVADLERERDILKKSTAFFVKEMDRFPK</sequence>
<name>A0A1I7ESG8_9BURK</name>
<dbReference type="EMBL" id="CAJNAU010000089">
    <property type="protein sequence ID" value="CAE6834948.1"/>
    <property type="molecule type" value="Genomic_DNA"/>
</dbReference>
<proteinExistence type="predicted"/>
<reference evidence="2 5" key="2">
    <citation type="submission" date="2021-02" db="EMBL/GenBank/DDBJ databases">
        <authorList>
            <person name="Vanwijnsberghe S."/>
        </authorList>
    </citation>
    <scope>NUCLEOTIDE SEQUENCE [LARGE SCALE GENOMIC DNA]</scope>
    <source>
        <strain evidence="2 5">R-69658</strain>
    </source>
</reference>
<gene>
    <name evidence="2" type="ORF">R69658_06461</name>
    <name evidence="3" type="ORF">SAMN05192563_10992</name>
</gene>
<dbReference type="InterPro" id="IPR009057">
    <property type="entry name" value="Homeodomain-like_sf"/>
</dbReference>
<dbReference type="SUPFAM" id="SSF46689">
    <property type="entry name" value="Homeodomain-like"/>
    <property type="match status" value="1"/>
</dbReference>
<dbReference type="Gene3D" id="1.10.10.60">
    <property type="entry name" value="Homeodomain-like"/>
    <property type="match status" value="1"/>
</dbReference>
<dbReference type="InterPro" id="IPR051839">
    <property type="entry name" value="RD_transcriptional_regulator"/>
</dbReference>
<keyword evidence="5" id="KW-1185">Reference proteome</keyword>
<dbReference type="GO" id="GO:0003677">
    <property type="term" value="F:DNA binding"/>
    <property type="evidence" value="ECO:0007669"/>
    <property type="project" value="InterPro"/>
</dbReference>
<evidence type="ECO:0000313" key="5">
    <source>
        <dbReference type="Proteomes" id="UP000674425"/>
    </source>
</evidence>
<evidence type="ECO:0000313" key="3">
    <source>
        <dbReference type="EMBL" id="SFU26864.1"/>
    </source>
</evidence>
<evidence type="ECO:0000313" key="4">
    <source>
        <dbReference type="Proteomes" id="UP000198844"/>
    </source>
</evidence>
<keyword evidence="1" id="KW-0175">Coiled coil</keyword>
<dbReference type="GO" id="GO:0004803">
    <property type="term" value="F:transposase activity"/>
    <property type="evidence" value="ECO:0007669"/>
    <property type="project" value="InterPro"/>
</dbReference>
<organism evidence="3 4">
    <name type="scientific">Paraburkholderia aspalathi</name>
    <dbReference type="NCBI Taxonomy" id="1324617"/>
    <lineage>
        <taxon>Bacteria</taxon>
        <taxon>Pseudomonadati</taxon>
        <taxon>Pseudomonadota</taxon>
        <taxon>Betaproteobacteria</taxon>
        <taxon>Burkholderiales</taxon>
        <taxon>Burkholderiaceae</taxon>
        <taxon>Paraburkholderia</taxon>
    </lineage>
</organism>
<dbReference type="Pfam" id="PF01527">
    <property type="entry name" value="HTH_Tnp_1"/>
    <property type="match status" value="1"/>
</dbReference>
<dbReference type="EMBL" id="FPBH01000099">
    <property type="protein sequence ID" value="SFU26864.1"/>
    <property type="molecule type" value="Genomic_DNA"/>
</dbReference>